<dbReference type="Proteomes" id="UP001603857">
    <property type="component" value="Unassembled WGS sequence"/>
</dbReference>
<evidence type="ECO:0000259" key="2">
    <source>
        <dbReference type="Pfam" id="PF07859"/>
    </source>
</evidence>
<keyword evidence="4" id="KW-1185">Reference proteome</keyword>
<evidence type="ECO:0000313" key="4">
    <source>
        <dbReference type="Proteomes" id="UP001603857"/>
    </source>
</evidence>
<dbReference type="Gene3D" id="3.40.50.1820">
    <property type="entry name" value="alpha/beta hydrolase"/>
    <property type="match status" value="1"/>
</dbReference>
<accession>A0ABD1LLJ1</accession>
<protein>
    <recommendedName>
        <fullName evidence="2">Alpha/beta hydrolase fold-3 domain-containing protein</fullName>
    </recommendedName>
</protein>
<evidence type="ECO:0000256" key="1">
    <source>
        <dbReference type="ARBA" id="ARBA00010515"/>
    </source>
</evidence>
<evidence type="ECO:0000313" key="3">
    <source>
        <dbReference type="EMBL" id="KAL2324377.1"/>
    </source>
</evidence>
<dbReference type="InterPro" id="IPR050466">
    <property type="entry name" value="Carboxylest/Gibb_receptor"/>
</dbReference>
<dbReference type="PANTHER" id="PTHR23024:SF562">
    <property type="entry name" value="2-HYDROXYISOFLAVANONE DEHYDRATASE"/>
    <property type="match status" value="1"/>
</dbReference>
<dbReference type="InterPro" id="IPR029058">
    <property type="entry name" value="AB_hydrolase_fold"/>
</dbReference>
<dbReference type="Pfam" id="PF07859">
    <property type="entry name" value="Abhydrolase_3"/>
    <property type="match status" value="1"/>
</dbReference>
<proteinExistence type="inferred from homology"/>
<sequence length="318" mass="35254">MGSSNQKEIVAEIPSYIKVFSDGSVERPRATPLVPPSNPDPLTQVSSKDVLISENPAISARHYLPTLEKENDKKVPILVYFHGGGFFFESAFSQLYHHHFNTFVSHTNCIVVSVEYRLAPEHPLPACYHDCWHALTWVASDHADPWLLHHGDFTRVFIGGDSAGGNIVHNIAMRAGREPLPRGVNVLGAILSHPYFCSSYPIGSESATGHEQSMPYVVWSFVYPSAPGGIDNPMVNPIATGAPSLAGLGCSKIIVCVAGNDKMRDRGVWYYEAVKESGWQGELELFEENGEDHVYHIFHPQSEKAIKLIKRLALFMHH</sequence>
<dbReference type="InterPro" id="IPR013094">
    <property type="entry name" value="AB_hydrolase_3"/>
</dbReference>
<dbReference type="SUPFAM" id="SSF53474">
    <property type="entry name" value="alpha/beta-Hydrolases"/>
    <property type="match status" value="1"/>
</dbReference>
<dbReference type="PANTHER" id="PTHR23024">
    <property type="entry name" value="ARYLACETAMIDE DEACETYLASE"/>
    <property type="match status" value="1"/>
</dbReference>
<gene>
    <name evidence="3" type="ORF">Fmac_023435</name>
</gene>
<reference evidence="3 4" key="1">
    <citation type="submission" date="2024-08" db="EMBL/GenBank/DDBJ databases">
        <title>Insights into the chromosomal genome structure of Flemingia macrophylla.</title>
        <authorList>
            <person name="Ding Y."/>
            <person name="Zhao Y."/>
            <person name="Bi W."/>
            <person name="Wu M."/>
            <person name="Zhao G."/>
            <person name="Gong Y."/>
            <person name="Li W."/>
            <person name="Zhang P."/>
        </authorList>
    </citation>
    <scope>NUCLEOTIDE SEQUENCE [LARGE SCALE GENOMIC DNA]</scope>
    <source>
        <strain evidence="3">DYQJB</strain>
        <tissue evidence="3">Leaf</tissue>
    </source>
</reference>
<dbReference type="AlphaFoldDB" id="A0ABD1LLJ1"/>
<feature type="domain" description="Alpha/beta hydrolase fold-3" evidence="2">
    <location>
        <begin position="78"/>
        <end position="296"/>
    </location>
</feature>
<comment type="similarity">
    <text evidence="1">Belongs to the 'GDXG' lipolytic enzyme family.</text>
</comment>
<comment type="caution">
    <text evidence="3">The sequence shown here is derived from an EMBL/GenBank/DDBJ whole genome shotgun (WGS) entry which is preliminary data.</text>
</comment>
<dbReference type="EMBL" id="JBGMDY010000008">
    <property type="protein sequence ID" value="KAL2324377.1"/>
    <property type="molecule type" value="Genomic_DNA"/>
</dbReference>
<organism evidence="3 4">
    <name type="scientific">Flemingia macrophylla</name>
    <dbReference type="NCBI Taxonomy" id="520843"/>
    <lineage>
        <taxon>Eukaryota</taxon>
        <taxon>Viridiplantae</taxon>
        <taxon>Streptophyta</taxon>
        <taxon>Embryophyta</taxon>
        <taxon>Tracheophyta</taxon>
        <taxon>Spermatophyta</taxon>
        <taxon>Magnoliopsida</taxon>
        <taxon>eudicotyledons</taxon>
        <taxon>Gunneridae</taxon>
        <taxon>Pentapetalae</taxon>
        <taxon>rosids</taxon>
        <taxon>fabids</taxon>
        <taxon>Fabales</taxon>
        <taxon>Fabaceae</taxon>
        <taxon>Papilionoideae</taxon>
        <taxon>50 kb inversion clade</taxon>
        <taxon>NPAAA clade</taxon>
        <taxon>indigoferoid/millettioid clade</taxon>
        <taxon>Phaseoleae</taxon>
        <taxon>Flemingia</taxon>
    </lineage>
</organism>
<name>A0ABD1LLJ1_9FABA</name>